<protein>
    <recommendedName>
        <fullName evidence="15">Ubiquinol oxidase subunit 2</fullName>
    </recommendedName>
</protein>
<keyword evidence="13" id="KW-0564">Palmitate</keyword>
<dbReference type="RefSeq" id="WP_275682806.1">
    <property type="nucleotide sequence ID" value="NZ_JAJLJH010000003.1"/>
</dbReference>
<evidence type="ECO:0000256" key="7">
    <source>
        <dbReference type="ARBA" id="ARBA00022692"/>
    </source>
</evidence>
<evidence type="ECO:0000256" key="6">
    <source>
        <dbReference type="ARBA" id="ARBA00022660"/>
    </source>
</evidence>
<keyword evidence="12 15" id="KW-0472">Membrane</keyword>
<keyword evidence="14" id="KW-0449">Lipoprotein</keyword>
<evidence type="ECO:0000256" key="8">
    <source>
        <dbReference type="ARBA" id="ARBA00022729"/>
    </source>
</evidence>
<dbReference type="GO" id="GO:0042773">
    <property type="term" value="P:ATP synthesis coupled electron transport"/>
    <property type="evidence" value="ECO:0007669"/>
    <property type="project" value="TreeGrafter"/>
</dbReference>
<dbReference type="AlphaFoldDB" id="A0A9X1YR46"/>
<dbReference type="GO" id="GO:0004129">
    <property type="term" value="F:cytochrome-c oxidase activity"/>
    <property type="evidence" value="ECO:0007669"/>
    <property type="project" value="UniProtKB-UniRule"/>
</dbReference>
<keyword evidence="6 15" id="KW-0679">Respiratory chain</keyword>
<dbReference type="PROSITE" id="PS50857">
    <property type="entry name" value="COX2_CUA"/>
    <property type="match status" value="1"/>
</dbReference>
<evidence type="ECO:0000256" key="11">
    <source>
        <dbReference type="ARBA" id="ARBA00023002"/>
    </source>
</evidence>
<evidence type="ECO:0000256" key="13">
    <source>
        <dbReference type="ARBA" id="ARBA00023139"/>
    </source>
</evidence>
<evidence type="ECO:0000256" key="1">
    <source>
        <dbReference type="ARBA" id="ARBA00004418"/>
    </source>
</evidence>
<dbReference type="Gene3D" id="2.60.40.420">
    <property type="entry name" value="Cupredoxins - blue copper proteins"/>
    <property type="match status" value="1"/>
</dbReference>
<dbReference type="NCBIfam" id="TIGR01433">
    <property type="entry name" value="CyoA"/>
    <property type="match status" value="1"/>
</dbReference>
<dbReference type="InterPro" id="IPR002429">
    <property type="entry name" value="CcO_II-like_C"/>
</dbReference>
<evidence type="ECO:0000313" key="20">
    <source>
        <dbReference type="Proteomes" id="UP001139353"/>
    </source>
</evidence>
<evidence type="ECO:0000259" key="17">
    <source>
        <dbReference type="PROSITE" id="PS50857"/>
    </source>
</evidence>
<dbReference type="InterPro" id="IPR034227">
    <property type="entry name" value="CuRO_UO_II"/>
</dbReference>
<reference evidence="19" key="1">
    <citation type="submission" date="2021-11" db="EMBL/GenBank/DDBJ databases">
        <title>BS-T2-15 a new species belonging to the Comamonadaceae family isolated from the soil of a French oak forest.</title>
        <authorList>
            <person name="Mieszkin S."/>
            <person name="Alain K."/>
        </authorList>
    </citation>
    <scope>NUCLEOTIDE SEQUENCE</scope>
    <source>
        <strain evidence="19">BS-T2-15</strain>
    </source>
</reference>
<evidence type="ECO:0000256" key="5">
    <source>
        <dbReference type="ARBA" id="ARBA00022475"/>
    </source>
</evidence>
<evidence type="ECO:0000313" key="19">
    <source>
        <dbReference type="EMBL" id="MCK9686766.1"/>
    </source>
</evidence>
<evidence type="ECO:0000256" key="10">
    <source>
        <dbReference type="ARBA" id="ARBA00022989"/>
    </source>
</evidence>
<organism evidence="19 20">
    <name type="scientific">Scleromatobacter humisilvae</name>
    <dbReference type="NCBI Taxonomy" id="2897159"/>
    <lineage>
        <taxon>Bacteria</taxon>
        <taxon>Pseudomonadati</taxon>
        <taxon>Pseudomonadota</taxon>
        <taxon>Betaproteobacteria</taxon>
        <taxon>Burkholderiales</taxon>
        <taxon>Sphaerotilaceae</taxon>
        <taxon>Scleromatobacter</taxon>
    </lineage>
</organism>
<evidence type="ECO:0000256" key="2">
    <source>
        <dbReference type="ARBA" id="ARBA00004651"/>
    </source>
</evidence>
<dbReference type="InterPro" id="IPR010514">
    <property type="entry name" value="COX_ARM"/>
</dbReference>
<dbReference type="Gene3D" id="1.10.287.90">
    <property type="match status" value="1"/>
</dbReference>
<feature type="domain" description="Cytochrome oxidase subunit II copper A binding" evidence="17">
    <location>
        <begin position="105"/>
        <end position="217"/>
    </location>
</feature>
<keyword evidence="4 15" id="KW-0813">Transport</keyword>
<dbReference type="GO" id="GO:0016682">
    <property type="term" value="F:oxidoreductase activity, acting on diphenols and related substances as donors, oxygen as acceptor"/>
    <property type="evidence" value="ECO:0007669"/>
    <property type="project" value="InterPro"/>
</dbReference>
<feature type="transmembrane region" description="Helical" evidence="16">
    <location>
        <begin position="71"/>
        <end position="91"/>
    </location>
</feature>
<dbReference type="InterPro" id="IPR011759">
    <property type="entry name" value="Cyt_c_oxidase_su2_TM_dom"/>
</dbReference>
<dbReference type="InterPro" id="IPR045187">
    <property type="entry name" value="CcO_II"/>
</dbReference>
<dbReference type="InterPro" id="IPR006333">
    <property type="entry name" value="Cyt_o_ubiquinol_oxidase_su2"/>
</dbReference>
<dbReference type="SUPFAM" id="SSF81464">
    <property type="entry name" value="Cytochrome c oxidase subunit II-like, transmembrane region"/>
    <property type="match status" value="1"/>
</dbReference>
<dbReference type="PANTHER" id="PTHR22888:SF18">
    <property type="entry name" value="CYTOCHROME BO(3) UBIQUINOL OXIDASE SUBUNIT 2"/>
    <property type="match status" value="1"/>
</dbReference>
<comment type="similarity">
    <text evidence="3 15">Belongs to the cytochrome c oxidase subunit 2 family.</text>
</comment>
<keyword evidence="10 16" id="KW-1133">Transmembrane helix</keyword>
<name>A0A9X1YR46_9BURK</name>
<dbReference type="InterPro" id="IPR008972">
    <property type="entry name" value="Cupredoxin"/>
</dbReference>
<accession>A0A9X1YR46</accession>
<feature type="domain" description="Cytochrome oxidase subunit II transmembrane region profile" evidence="18">
    <location>
        <begin position="2"/>
        <end position="99"/>
    </location>
</feature>
<dbReference type="GO" id="GO:0009486">
    <property type="term" value="F:cytochrome bo3 ubiquinol oxidase activity"/>
    <property type="evidence" value="ECO:0007669"/>
    <property type="project" value="InterPro"/>
</dbReference>
<keyword evidence="11 15" id="KW-0560">Oxidoreductase</keyword>
<dbReference type="GO" id="GO:0042597">
    <property type="term" value="C:periplasmic space"/>
    <property type="evidence" value="ECO:0007669"/>
    <property type="project" value="UniProtKB-SubCell"/>
</dbReference>
<keyword evidence="7 16" id="KW-0812">Transmembrane</keyword>
<dbReference type="EMBL" id="JAJLJH010000003">
    <property type="protein sequence ID" value="MCK9686766.1"/>
    <property type="molecule type" value="Genomic_DNA"/>
</dbReference>
<dbReference type="InterPro" id="IPR036257">
    <property type="entry name" value="Cyt_c_oxidase_su2_TM_sf"/>
</dbReference>
<dbReference type="PANTHER" id="PTHR22888">
    <property type="entry name" value="CYTOCHROME C OXIDASE, SUBUNIT II"/>
    <property type="match status" value="1"/>
</dbReference>
<evidence type="ECO:0000256" key="14">
    <source>
        <dbReference type="ARBA" id="ARBA00023288"/>
    </source>
</evidence>
<dbReference type="CDD" id="cd04212">
    <property type="entry name" value="CuRO_UO_II"/>
    <property type="match status" value="1"/>
</dbReference>
<keyword evidence="5 15" id="KW-1003">Cell membrane</keyword>
<dbReference type="PIRSF" id="PIRSF000292">
    <property type="entry name" value="Ubi_od_II"/>
    <property type="match status" value="1"/>
</dbReference>
<evidence type="ECO:0000256" key="12">
    <source>
        <dbReference type="ARBA" id="ARBA00023136"/>
    </source>
</evidence>
<dbReference type="GO" id="GO:0005507">
    <property type="term" value="F:copper ion binding"/>
    <property type="evidence" value="ECO:0007669"/>
    <property type="project" value="InterPro"/>
</dbReference>
<evidence type="ECO:0000259" key="18">
    <source>
        <dbReference type="PROSITE" id="PS50999"/>
    </source>
</evidence>
<comment type="subcellular location">
    <subcellularLocation>
        <location evidence="2">Cell membrane</location>
        <topology evidence="2">Multi-pass membrane protein</topology>
    </subcellularLocation>
    <subcellularLocation>
        <location evidence="1">Periplasm</location>
    </subcellularLocation>
</comment>
<evidence type="ECO:0000256" key="15">
    <source>
        <dbReference type="PIRNR" id="PIRNR000292"/>
    </source>
</evidence>
<gene>
    <name evidence="19" type="primary">cyoA</name>
    <name evidence="19" type="ORF">LPC04_13720</name>
</gene>
<dbReference type="SUPFAM" id="SSF49503">
    <property type="entry name" value="Cupredoxins"/>
    <property type="match status" value="1"/>
</dbReference>
<dbReference type="GO" id="GO:0005886">
    <property type="term" value="C:plasma membrane"/>
    <property type="evidence" value="ECO:0007669"/>
    <property type="project" value="UniProtKB-SubCell"/>
</dbReference>
<evidence type="ECO:0000256" key="9">
    <source>
        <dbReference type="ARBA" id="ARBA00022982"/>
    </source>
</evidence>
<evidence type="ECO:0000256" key="16">
    <source>
        <dbReference type="SAM" id="Phobius"/>
    </source>
</evidence>
<dbReference type="Pfam" id="PF00116">
    <property type="entry name" value="COX2"/>
    <property type="match status" value="1"/>
</dbReference>
<dbReference type="PROSITE" id="PS50999">
    <property type="entry name" value="COX2_TM"/>
    <property type="match status" value="1"/>
</dbReference>
<proteinExistence type="inferred from homology"/>
<dbReference type="Pfam" id="PF06481">
    <property type="entry name" value="COX_ARM"/>
    <property type="match status" value="1"/>
</dbReference>
<keyword evidence="9 15" id="KW-0249">Electron transport</keyword>
<comment type="caution">
    <text evidence="19">The sequence shown here is derived from an EMBL/GenBank/DDBJ whole genome shotgun (WGS) entry which is preliminary data.</text>
</comment>
<evidence type="ECO:0000256" key="4">
    <source>
        <dbReference type="ARBA" id="ARBA00022448"/>
    </source>
</evidence>
<dbReference type="Proteomes" id="UP001139353">
    <property type="component" value="Unassembled WGS sequence"/>
</dbReference>
<sequence length="271" mass="28643">MQTPAWQQGVLDPHGPIAAAERTILLNATVIMLAVIVPVIVLTLAFAWWFRAGNKWARRDPAWAYSGPIEVTVWAIPALVVLFLGGIAWIGSHDLDPARPVASKAPPLEVQVVSLDWKWLFIYPRLGVASVNRLVVPAGTPLRLQLTSASVMNSFFVPQLGSQIYTMAGMTTTLHLQADNPGAYAGLSAQFSGDGFSDMRFDVVATTPAQFAQWLADARAGAASLDATSVAALAKPGVAASAATFGHVAPNLFDAILAGTTKSPVATLAMQ</sequence>
<feature type="transmembrane region" description="Helical" evidence="16">
    <location>
        <begin position="24"/>
        <end position="50"/>
    </location>
</feature>
<keyword evidence="20" id="KW-1185">Reference proteome</keyword>
<evidence type="ECO:0000256" key="3">
    <source>
        <dbReference type="ARBA" id="ARBA00007866"/>
    </source>
</evidence>
<keyword evidence="8" id="KW-0732">Signal</keyword>